<proteinExistence type="predicted"/>
<reference evidence="1 2" key="1">
    <citation type="journal article" date="2009" name="Nat. Genet.">
        <title>The genome of the cucumber, Cucumis sativus L.</title>
        <authorList>
            <person name="Huang S."/>
            <person name="Li R."/>
            <person name="Zhang Z."/>
            <person name="Li L."/>
            <person name="Gu X."/>
            <person name="Fan W."/>
            <person name="Lucas W.J."/>
            <person name="Wang X."/>
            <person name="Xie B."/>
            <person name="Ni P."/>
            <person name="Ren Y."/>
            <person name="Zhu H."/>
            <person name="Li J."/>
            <person name="Lin K."/>
            <person name="Jin W."/>
            <person name="Fei Z."/>
            <person name="Li G."/>
            <person name="Staub J."/>
            <person name="Kilian A."/>
            <person name="van der Vossen E.A."/>
            <person name="Wu Y."/>
            <person name="Guo J."/>
            <person name="He J."/>
            <person name="Jia Z."/>
            <person name="Ren Y."/>
            <person name="Tian G."/>
            <person name="Lu Y."/>
            <person name="Ruan J."/>
            <person name="Qian W."/>
            <person name="Wang M."/>
            <person name="Huang Q."/>
            <person name="Li B."/>
            <person name="Xuan Z."/>
            <person name="Cao J."/>
            <person name="Asan"/>
            <person name="Wu Z."/>
            <person name="Zhang J."/>
            <person name="Cai Q."/>
            <person name="Bai Y."/>
            <person name="Zhao B."/>
            <person name="Han Y."/>
            <person name="Li Y."/>
            <person name="Li X."/>
            <person name="Wang S."/>
            <person name="Shi Q."/>
            <person name="Liu S."/>
            <person name="Cho W.K."/>
            <person name="Kim J.Y."/>
            <person name="Xu Y."/>
            <person name="Heller-Uszynska K."/>
            <person name="Miao H."/>
            <person name="Cheng Z."/>
            <person name="Zhang S."/>
            <person name="Wu J."/>
            <person name="Yang Y."/>
            <person name="Kang H."/>
            <person name="Li M."/>
            <person name="Liang H."/>
            <person name="Ren X."/>
            <person name="Shi Z."/>
            <person name="Wen M."/>
            <person name="Jian M."/>
            <person name="Yang H."/>
            <person name="Zhang G."/>
            <person name="Yang Z."/>
            <person name="Chen R."/>
            <person name="Liu S."/>
            <person name="Li J."/>
            <person name="Ma L."/>
            <person name="Liu H."/>
            <person name="Zhou Y."/>
            <person name="Zhao J."/>
            <person name="Fang X."/>
            <person name="Li G."/>
            <person name="Fang L."/>
            <person name="Li Y."/>
            <person name="Liu D."/>
            <person name="Zheng H."/>
            <person name="Zhang Y."/>
            <person name="Qin N."/>
            <person name="Li Z."/>
            <person name="Yang G."/>
            <person name="Yang S."/>
            <person name="Bolund L."/>
            <person name="Kristiansen K."/>
            <person name="Zheng H."/>
            <person name="Li S."/>
            <person name="Zhang X."/>
            <person name="Yang H."/>
            <person name="Wang J."/>
            <person name="Sun R."/>
            <person name="Zhang B."/>
            <person name="Jiang S."/>
            <person name="Wang J."/>
            <person name="Du Y."/>
            <person name="Li S."/>
        </authorList>
    </citation>
    <scope>NUCLEOTIDE SEQUENCE [LARGE SCALE GENOMIC DNA]</scope>
    <source>
        <strain evidence="2">cv. 9930</strain>
    </source>
</reference>
<organism evidence="1 2">
    <name type="scientific">Cucumis sativus</name>
    <name type="common">Cucumber</name>
    <dbReference type="NCBI Taxonomy" id="3659"/>
    <lineage>
        <taxon>Eukaryota</taxon>
        <taxon>Viridiplantae</taxon>
        <taxon>Streptophyta</taxon>
        <taxon>Embryophyta</taxon>
        <taxon>Tracheophyta</taxon>
        <taxon>Spermatophyta</taxon>
        <taxon>Magnoliopsida</taxon>
        <taxon>eudicotyledons</taxon>
        <taxon>Gunneridae</taxon>
        <taxon>Pentapetalae</taxon>
        <taxon>rosids</taxon>
        <taxon>fabids</taxon>
        <taxon>Cucurbitales</taxon>
        <taxon>Cucurbitaceae</taxon>
        <taxon>Benincaseae</taxon>
        <taxon>Cucumis</taxon>
    </lineage>
</organism>
<reference evidence="1 2" key="4">
    <citation type="journal article" date="2011" name="BMC Genomics">
        <title>RNA-Seq improves annotation of protein-coding genes in the cucumber genome.</title>
        <authorList>
            <person name="Li Z."/>
            <person name="Zhang Z."/>
            <person name="Yan P."/>
            <person name="Huang S."/>
            <person name="Fei Z."/>
            <person name="Lin K."/>
        </authorList>
    </citation>
    <scope>NUCLEOTIDE SEQUENCE [LARGE SCALE GENOMIC DNA]</scope>
    <source>
        <strain evidence="2">cv. 9930</strain>
    </source>
</reference>
<protein>
    <submittedName>
        <fullName evidence="1">Uncharacterized protein</fullName>
    </submittedName>
</protein>
<sequence length="73" mass="8280">MQGEREFLASAKSGSGIDGCVIWPKNKIEFLRPIDASPETTRPPIRETLRSSENEVEDSWLILISIHIPFAWI</sequence>
<accession>A0A0A0LEP3</accession>
<dbReference type="EMBL" id="CM002924">
    <property type="protein sequence ID" value="KGN60253.1"/>
    <property type="molecule type" value="Genomic_DNA"/>
</dbReference>
<keyword evidence="2" id="KW-1185">Reference proteome</keyword>
<dbReference type="Proteomes" id="UP000029981">
    <property type="component" value="Chromosome 3"/>
</dbReference>
<evidence type="ECO:0000313" key="1">
    <source>
        <dbReference type="EMBL" id="KGN60253.1"/>
    </source>
</evidence>
<reference evidence="1 2" key="3">
    <citation type="journal article" date="2010" name="BMC Genomics">
        <title>Transcriptome sequencing and comparative analysis of cucumber flowers with different sex types.</title>
        <authorList>
            <person name="Guo S."/>
            <person name="Zheng Y."/>
            <person name="Joung J.G."/>
            <person name="Liu S."/>
            <person name="Zhang Z."/>
            <person name="Crasta O.R."/>
            <person name="Sobral B.W."/>
            <person name="Xu Y."/>
            <person name="Huang S."/>
            <person name="Fei Z."/>
        </authorList>
    </citation>
    <scope>NUCLEOTIDE SEQUENCE [LARGE SCALE GENOMIC DNA]</scope>
    <source>
        <strain evidence="2">cv. 9930</strain>
    </source>
</reference>
<gene>
    <name evidence="1" type="ORF">Csa_3G890090</name>
</gene>
<dbReference type="AlphaFoldDB" id="A0A0A0LEP3"/>
<evidence type="ECO:0000313" key="2">
    <source>
        <dbReference type="Proteomes" id="UP000029981"/>
    </source>
</evidence>
<name>A0A0A0LEP3_CUCSA</name>
<dbReference type="Gramene" id="KGN60253">
    <property type="protein sequence ID" value="KGN60253"/>
    <property type="gene ID" value="Csa_3G890090"/>
</dbReference>
<reference evidence="1 2" key="2">
    <citation type="journal article" date="2009" name="PLoS ONE">
        <title>An integrated genetic and cytogenetic map of the cucumber genome.</title>
        <authorList>
            <person name="Ren Y."/>
            <person name="Zhang Z."/>
            <person name="Liu J."/>
            <person name="Staub J.E."/>
            <person name="Han Y."/>
            <person name="Cheng Z."/>
            <person name="Li X."/>
            <person name="Lu J."/>
            <person name="Miao H."/>
            <person name="Kang H."/>
            <person name="Xie B."/>
            <person name="Gu X."/>
            <person name="Wang X."/>
            <person name="Du Y."/>
            <person name="Jin W."/>
            <person name="Huang S."/>
        </authorList>
    </citation>
    <scope>NUCLEOTIDE SEQUENCE [LARGE SCALE GENOMIC DNA]</scope>
    <source>
        <strain evidence="2">cv. 9930</strain>
    </source>
</reference>